<dbReference type="EC" id="5.6.2.2" evidence="9"/>
<comment type="function">
    <text evidence="9">A type II topoisomerase that negatively supercoils closed circular double-stranded (ds) DNA in an ATP-dependent manner to modulate DNA topology and maintain chromosomes in an underwound state. Negative supercoiling favors strand separation, and DNA replication, transcription, recombination and repair, all of which involve strand separation. Also able to catalyze the interconversion of other topological isomers of dsDNA rings, including catenanes and knotted rings. Type II topoisomerases break and join 2 DNA strands simultaneously in an ATP-dependent manner.</text>
</comment>
<dbReference type="InterPro" id="IPR002205">
    <property type="entry name" value="Topo_IIA_dom_A"/>
</dbReference>
<keyword evidence="7 9" id="KW-0413">Isomerase</keyword>
<evidence type="ECO:0000256" key="1">
    <source>
        <dbReference type="ARBA" id="ARBA00000185"/>
    </source>
</evidence>
<dbReference type="Pfam" id="PF03989">
    <property type="entry name" value="DNA_gyraseA_C"/>
    <property type="match status" value="6"/>
</dbReference>
<dbReference type="FunFam" id="1.10.268.10:FF:000001">
    <property type="entry name" value="DNA gyrase subunit A"/>
    <property type="match status" value="1"/>
</dbReference>
<organism evidence="14 15">
    <name type="scientific">Campylobacter concisus</name>
    <dbReference type="NCBI Taxonomy" id="199"/>
    <lineage>
        <taxon>Bacteria</taxon>
        <taxon>Pseudomonadati</taxon>
        <taxon>Campylobacterota</taxon>
        <taxon>Epsilonproteobacteria</taxon>
        <taxon>Campylobacterales</taxon>
        <taxon>Campylobacteraceae</taxon>
        <taxon>Campylobacter</taxon>
    </lineage>
</organism>
<dbReference type="Gene3D" id="3.90.199.10">
    <property type="entry name" value="Topoisomerase II, domain 5"/>
    <property type="match status" value="1"/>
</dbReference>
<accession>A0A1Y5MKL2</accession>
<keyword evidence="11" id="KW-0175">Coiled coil</keyword>
<dbReference type="Gene3D" id="3.30.1360.40">
    <property type="match status" value="1"/>
</dbReference>
<dbReference type="HAMAP" id="MF_01897">
    <property type="entry name" value="GyrA"/>
    <property type="match status" value="1"/>
</dbReference>
<keyword evidence="6 9" id="KW-0238">DNA-binding</keyword>
<dbReference type="InterPro" id="IPR035516">
    <property type="entry name" value="Gyrase/topoIV_suA_C"/>
</dbReference>
<dbReference type="SUPFAM" id="SSF101904">
    <property type="entry name" value="GyrA/ParC C-terminal domain-like"/>
    <property type="match status" value="2"/>
</dbReference>
<dbReference type="InterPro" id="IPR013757">
    <property type="entry name" value="Topo_IIA_A_a_sf"/>
</dbReference>
<evidence type="ECO:0000256" key="3">
    <source>
        <dbReference type="ARBA" id="ARBA00022741"/>
    </source>
</evidence>
<dbReference type="CDD" id="cd00187">
    <property type="entry name" value="TOP4c"/>
    <property type="match status" value="1"/>
</dbReference>
<dbReference type="RefSeq" id="WP_087582584.1">
    <property type="nucleotide sequence ID" value="NZ_NDYN01000001.1"/>
</dbReference>
<evidence type="ECO:0000313" key="15">
    <source>
        <dbReference type="Proteomes" id="UP000196317"/>
    </source>
</evidence>
<dbReference type="InterPro" id="IPR050220">
    <property type="entry name" value="Type_II_DNA_Topoisomerases"/>
</dbReference>
<keyword evidence="3 9" id="KW-0547">Nucleotide-binding</keyword>
<dbReference type="AlphaFoldDB" id="A0A1Y5MKL2"/>
<evidence type="ECO:0000256" key="12">
    <source>
        <dbReference type="SAM" id="MobiDB-lite"/>
    </source>
</evidence>
<keyword evidence="5 9" id="KW-0799">Topoisomerase</keyword>
<evidence type="ECO:0000313" key="14">
    <source>
        <dbReference type="EMBL" id="OUT09121.1"/>
    </source>
</evidence>
<evidence type="ECO:0000256" key="4">
    <source>
        <dbReference type="ARBA" id="ARBA00022840"/>
    </source>
</evidence>
<dbReference type="FunFam" id="3.90.199.10:FF:000001">
    <property type="entry name" value="DNA gyrase subunit A"/>
    <property type="match status" value="1"/>
</dbReference>
<dbReference type="PANTHER" id="PTHR43493:SF5">
    <property type="entry name" value="DNA GYRASE SUBUNIT A, CHLOROPLASTIC_MITOCHONDRIAL"/>
    <property type="match status" value="1"/>
</dbReference>
<evidence type="ECO:0000256" key="2">
    <source>
        <dbReference type="ARBA" id="ARBA00008263"/>
    </source>
</evidence>
<dbReference type="InterPro" id="IPR013758">
    <property type="entry name" value="Topo_IIA_A/C_ab"/>
</dbReference>
<dbReference type="NCBIfam" id="NF004043">
    <property type="entry name" value="PRK05560.1"/>
    <property type="match status" value="1"/>
</dbReference>
<dbReference type="FunFam" id="3.30.1360.40:FF:000002">
    <property type="entry name" value="DNA gyrase subunit A"/>
    <property type="match status" value="1"/>
</dbReference>
<dbReference type="Pfam" id="PF00521">
    <property type="entry name" value="DNA_topoisoIV"/>
    <property type="match status" value="1"/>
</dbReference>
<evidence type="ECO:0000256" key="5">
    <source>
        <dbReference type="ARBA" id="ARBA00023029"/>
    </source>
</evidence>
<keyword evidence="8" id="KW-0046">Antibiotic resistance</keyword>
<sequence>MKDNLLELTQDIASVDIEDSIKNSYLDYSMSVIVGRALPDARDGLKPVHRRILYAMDNLGVGSRSAYMKSARIVGEVIGKYHPHGDTAVYDALVRMAQKFSMRYPVVDGQGNFGSIDGDSAAAMRYTEARMTMLTEELLKDIDKDTVDFVPNYDDREVEPDVLPSRVPNLLLNGSSGIAVGMATNIPPHSLDELIDGLLLLLENKEATLEEVMEFIKGPDFPTGGIIFGKKGIIEAYRTGRGRVKLRAKTHIEKKPNKDVIVIDELPYQTNKARLIEQIAELVKDKQIEGISEVRDESDKDGIRVVIELKRDAMSDIVLNNLFKSTTMESTFGVIMLAINNKEPKVFNLIELLKLFLNHRKTVIIRRTIFELEKARARAHILEGLKIALDNIDEVIELIRNSADTAVAREGLMSKFNLSELQANAILDMRLSKLTGLEREKLEAELAELMAEIARLDEILKSETLLENLIKEELLEIKNKFKVPRVTEIVDDYDDIDIEDLIPNENMVVTITHRGYIKRVPSKQYEKQKRGGKGKVAVTTYDDDFIESFFTSNTHDTLMFVTDRGQLYWLKVYKIPEGSRTAKGKAVVNLIQLQPDEKIKAIIPTTDFDESKSLAFFTKNGIVKRTNLSEFKNIRSVGVRAISLDENDELVTALIAQTYDDMPVTDPENELSVETEVLEVEELQNEIDEDSANAEEDANSGDETMLFVVTKKGMCLKFKISKVRQMGRTARGVTGIKFKEPGDEVVGAAVIESNDQEILSISQKGIGKRTTADEYRLTNRGGKGVICMKLTSRTGDLVGVVMVDEEQDLMALTSSGKMIRVDMQSIRKAGRNTSGVIVVNVDGDDVVSIARCPKAEDGEDEDEAPGEDMGLLE</sequence>
<feature type="coiled-coil region" evidence="11">
    <location>
        <begin position="673"/>
        <end position="700"/>
    </location>
</feature>
<feature type="active site" description="O-(5'-phospho-DNA)-tyrosine intermediate" evidence="9 10">
    <location>
        <position position="126"/>
    </location>
</feature>
<proteinExistence type="inferred from homology"/>
<evidence type="ECO:0000256" key="6">
    <source>
        <dbReference type="ARBA" id="ARBA00023125"/>
    </source>
</evidence>
<dbReference type="GO" id="GO:0034335">
    <property type="term" value="F:DNA negative supercoiling activity"/>
    <property type="evidence" value="ECO:0007669"/>
    <property type="project" value="UniProtKB-ARBA"/>
</dbReference>
<dbReference type="GO" id="GO:0003677">
    <property type="term" value="F:DNA binding"/>
    <property type="evidence" value="ECO:0007669"/>
    <property type="project" value="UniProtKB-UniRule"/>
</dbReference>
<dbReference type="GO" id="GO:0005524">
    <property type="term" value="F:ATP binding"/>
    <property type="evidence" value="ECO:0007669"/>
    <property type="project" value="UniProtKB-UniRule"/>
</dbReference>
<dbReference type="InterPro" id="IPR005743">
    <property type="entry name" value="GyrA"/>
</dbReference>
<comment type="subcellular location">
    <subcellularLocation>
        <location evidence="9">Cytoplasm</location>
    </subcellularLocation>
</comment>
<dbReference type="NCBIfam" id="TIGR01063">
    <property type="entry name" value="gyrA"/>
    <property type="match status" value="1"/>
</dbReference>
<dbReference type="GO" id="GO:0005694">
    <property type="term" value="C:chromosome"/>
    <property type="evidence" value="ECO:0007669"/>
    <property type="project" value="InterPro"/>
</dbReference>
<gene>
    <name evidence="9" type="primary">gyrA</name>
    <name evidence="14" type="ORF">B9N65_01920</name>
</gene>
<dbReference type="InterPro" id="IPR013760">
    <property type="entry name" value="Topo_IIA-like_dom_sf"/>
</dbReference>
<dbReference type="InterPro" id="IPR006691">
    <property type="entry name" value="GyrA/parC_rep"/>
</dbReference>
<comment type="catalytic activity">
    <reaction evidence="1 9 10">
        <text>ATP-dependent breakage, passage and rejoining of double-stranded DNA.</text>
        <dbReference type="EC" id="5.6.2.2"/>
    </reaction>
</comment>
<evidence type="ECO:0000259" key="13">
    <source>
        <dbReference type="PROSITE" id="PS52040"/>
    </source>
</evidence>
<dbReference type="GO" id="GO:0006265">
    <property type="term" value="P:DNA topological change"/>
    <property type="evidence" value="ECO:0007669"/>
    <property type="project" value="UniProtKB-UniRule"/>
</dbReference>
<comment type="caution">
    <text evidence="14">The sequence shown here is derived from an EMBL/GenBank/DDBJ whole genome shotgun (WGS) entry which is preliminary data.</text>
</comment>
<dbReference type="NCBIfam" id="NF004044">
    <property type="entry name" value="PRK05561.1"/>
    <property type="match status" value="1"/>
</dbReference>
<dbReference type="Gene3D" id="2.120.10.90">
    <property type="entry name" value="DNA gyrase/topoisomerase IV, subunit A, C-terminal"/>
    <property type="match status" value="1"/>
</dbReference>
<dbReference type="GO" id="GO:0009330">
    <property type="term" value="C:DNA topoisomerase type II (double strand cut, ATP-hydrolyzing) complex"/>
    <property type="evidence" value="ECO:0007669"/>
    <property type="project" value="TreeGrafter"/>
</dbReference>
<dbReference type="SMART" id="SM00434">
    <property type="entry name" value="TOP4c"/>
    <property type="match status" value="1"/>
</dbReference>
<keyword evidence="4 9" id="KW-0067">ATP-binding</keyword>
<comment type="subunit">
    <text evidence="9">Heterotetramer, composed of two GyrA and two GyrB chains. In the heterotetramer, GyrA contains the active site tyrosine that forms a transient covalent intermediate with DNA, while GyrB binds cofactors and catalyzes ATP hydrolysis.</text>
</comment>
<feature type="short sequence motif" description="GyrA-box" evidence="9">
    <location>
        <begin position="528"/>
        <end position="534"/>
    </location>
</feature>
<evidence type="ECO:0000256" key="11">
    <source>
        <dbReference type="SAM" id="Coils"/>
    </source>
</evidence>
<evidence type="ECO:0000256" key="7">
    <source>
        <dbReference type="ARBA" id="ARBA00023235"/>
    </source>
</evidence>
<dbReference type="SUPFAM" id="SSF56719">
    <property type="entry name" value="Type II DNA topoisomerase"/>
    <property type="match status" value="1"/>
</dbReference>
<keyword evidence="9" id="KW-0963">Cytoplasm</keyword>
<dbReference type="GO" id="GO:0006261">
    <property type="term" value="P:DNA-templated DNA replication"/>
    <property type="evidence" value="ECO:0007669"/>
    <property type="project" value="UniProtKB-UniRule"/>
</dbReference>
<feature type="compositionally biased region" description="Acidic residues" evidence="12">
    <location>
        <begin position="857"/>
        <end position="866"/>
    </location>
</feature>
<evidence type="ECO:0000256" key="10">
    <source>
        <dbReference type="PROSITE-ProRule" id="PRU01384"/>
    </source>
</evidence>
<dbReference type="Proteomes" id="UP000196317">
    <property type="component" value="Unassembled WGS sequence"/>
</dbReference>
<protein>
    <recommendedName>
        <fullName evidence="9">DNA gyrase subunit A</fullName>
        <ecNumber evidence="9">5.6.2.2</ecNumber>
    </recommendedName>
</protein>
<dbReference type="Gene3D" id="1.10.268.10">
    <property type="entry name" value="Topoisomerase, domain 3"/>
    <property type="match status" value="1"/>
</dbReference>
<feature type="region of interest" description="Disordered" evidence="12">
    <location>
        <begin position="853"/>
        <end position="873"/>
    </location>
</feature>
<dbReference type="EMBL" id="NDYN01000001">
    <property type="protein sequence ID" value="OUT09121.1"/>
    <property type="molecule type" value="Genomic_DNA"/>
</dbReference>
<feature type="coiled-coil region" evidence="11">
    <location>
        <begin position="432"/>
        <end position="459"/>
    </location>
</feature>
<name>A0A1Y5MKL2_9BACT</name>
<reference evidence="14 15" key="1">
    <citation type="submission" date="2017-04" db="EMBL/GenBank/DDBJ databases">
        <title>Complete genome of Campylobacter concisus ATCC 33237T and draft genomes for an additional eight well characterized C. concisus strains.</title>
        <authorList>
            <person name="Cornelius A.J."/>
            <person name="Miller W.G."/>
            <person name="Lastovica A.J."/>
            <person name="On S.L."/>
            <person name="French N.P."/>
            <person name="Vandenberg O."/>
            <person name="Biggs P.J."/>
        </authorList>
    </citation>
    <scope>NUCLEOTIDE SEQUENCE [LARGE SCALE GENOMIC DNA]</scope>
    <source>
        <strain evidence="14 15">CCUG 19995</strain>
    </source>
</reference>
<dbReference type="PANTHER" id="PTHR43493">
    <property type="entry name" value="DNA GYRASE/TOPOISOMERASE SUBUNIT A"/>
    <property type="match status" value="1"/>
</dbReference>
<feature type="domain" description="Topo IIA-type catalytic" evidence="13">
    <location>
        <begin position="38"/>
        <end position="501"/>
    </location>
</feature>
<dbReference type="PROSITE" id="PS52040">
    <property type="entry name" value="TOPO_IIA"/>
    <property type="match status" value="1"/>
</dbReference>
<dbReference type="GO" id="GO:0005737">
    <property type="term" value="C:cytoplasm"/>
    <property type="evidence" value="ECO:0007669"/>
    <property type="project" value="UniProtKB-SubCell"/>
</dbReference>
<evidence type="ECO:0000256" key="8">
    <source>
        <dbReference type="ARBA" id="ARBA00023251"/>
    </source>
</evidence>
<comment type="miscellaneous">
    <text evidence="9">Few gyrases are as efficient as E.coli at forming negative supercoils. Not all organisms have 2 type II topoisomerases; in organisms with a single type II topoisomerase this enzyme also has to decatenate newly replicated chromosomes.</text>
</comment>
<comment type="similarity">
    <text evidence="2 9">Belongs to the type II topoisomerase GyrA/ParC subunit family.</text>
</comment>
<dbReference type="GO" id="GO:0046677">
    <property type="term" value="P:response to antibiotic"/>
    <property type="evidence" value="ECO:0007669"/>
    <property type="project" value="UniProtKB-KW"/>
</dbReference>
<evidence type="ECO:0000256" key="9">
    <source>
        <dbReference type="HAMAP-Rule" id="MF_01897"/>
    </source>
</evidence>